<dbReference type="EMBL" id="JBHSGU010000002">
    <property type="protein sequence ID" value="MFC4700066.1"/>
    <property type="molecule type" value="Genomic_DNA"/>
</dbReference>
<evidence type="ECO:0000256" key="5">
    <source>
        <dbReference type="ARBA" id="ARBA00022989"/>
    </source>
</evidence>
<keyword evidence="5 7" id="KW-1133">Transmembrane helix</keyword>
<reference evidence="10" key="1">
    <citation type="journal article" date="2019" name="Int. J. Syst. Evol. Microbiol.">
        <title>The Global Catalogue of Microorganisms (GCM) 10K type strain sequencing project: providing services to taxonomists for standard genome sequencing and annotation.</title>
        <authorList>
            <consortium name="The Broad Institute Genomics Platform"/>
            <consortium name="The Broad Institute Genome Sequencing Center for Infectious Disease"/>
            <person name="Wu L."/>
            <person name="Ma J."/>
        </authorList>
    </citation>
    <scope>NUCLEOTIDE SEQUENCE [LARGE SCALE GENOMIC DNA]</scope>
    <source>
        <strain evidence="10">KACC 12507</strain>
    </source>
</reference>
<dbReference type="PANTHER" id="PTHR30012:SF0">
    <property type="entry name" value="TYPE II SECRETION SYSTEM PROTEIN F-RELATED"/>
    <property type="match status" value="1"/>
</dbReference>
<dbReference type="InterPro" id="IPR042094">
    <property type="entry name" value="T2SS_GspF_sf"/>
</dbReference>
<feature type="transmembrane region" description="Helical" evidence="7">
    <location>
        <begin position="217"/>
        <end position="236"/>
    </location>
</feature>
<dbReference type="PANTHER" id="PTHR30012">
    <property type="entry name" value="GENERAL SECRETION PATHWAY PROTEIN"/>
    <property type="match status" value="1"/>
</dbReference>
<evidence type="ECO:0000313" key="10">
    <source>
        <dbReference type="Proteomes" id="UP001595897"/>
    </source>
</evidence>
<evidence type="ECO:0000256" key="3">
    <source>
        <dbReference type="ARBA" id="ARBA00022475"/>
    </source>
</evidence>
<dbReference type="Proteomes" id="UP001595897">
    <property type="component" value="Unassembled WGS sequence"/>
</dbReference>
<gene>
    <name evidence="9" type="ORF">ACFO4O_07865</name>
</gene>
<accession>A0ABV9LW52</accession>
<dbReference type="PRINTS" id="PR00812">
    <property type="entry name" value="BCTERIALGSPF"/>
</dbReference>
<keyword evidence="4 7" id="KW-0812">Transmembrane</keyword>
<sequence>MKFKYVGVDKVSGQKTQGEMLAFSKLEVHRKLSEQRIEVISINDASVSTFKRRKVKSADLVVPLRELATLLSSGVTLIEAIYALAKNDEHPNLGEGFALIAQKIEGGLSFSKAVEESSLPFAQYVAQLIKAGELSGKLALSLEKTATQMEYEQQIKSDLKAALTYPMILILSGLAAMLIIFFAVVPQFSYLLDNGNDLPALAYFVLSTGKLVNDSPLLVLGTLIGCVFFIVLVFANPNVRTWLLDKALHLPVVGPWLNEQDAAKWASLTASMLIAKVNLSAALLLSANSSGFTQRRARAQLMVKDIEDGMTFHEAMTRANLLPPTSLNLIAVGDKTGQLAEMLSAVANLHDQSYKRKMKQVLTLMEPIAILVVGIMLGIMILGIVMAITASTDIPI</sequence>
<dbReference type="InterPro" id="IPR003004">
    <property type="entry name" value="GspF/PilC"/>
</dbReference>
<evidence type="ECO:0000256" key="7">
    <source>
        <dbReference type="SAM" id="Phobius"/>
    </source>
</evidence>
<feature type="transmembrane region" description="Helical" evidence="7">
    <location>
        <begin position="364"/>
        <end position="390"/>
    </location>
</feature>
<comment type="similarity">
    <text evidence="2">Belongs to the GSP F family.</text>
</comment>
<keyword evidence="3" id="KW-1003">Cell membrane</keyword>
<keyword evidence="10" id="KW-1185">Reference proteome</keyword>
<feature type="transmembrane region" description="Helical" evidence="7">
    <location>
        <begin position="163"/>
        <end position="185"/>
    </location>
</feature>
<evidence type="ECO:0000256" key="4">
    <source>
        <dbReference type="ARBA" id="ARBA00022692"/>
    </source>
</evidence>
<name>A0ABV9LW52_9ALTE</name>
<organism evidence="9 10">
    <name type="scientific">Glaciecola siphonariae</name>
    <dbReference type="NCBI Taxonomy" id="521012"/>
    <lineage>
        <taxon>Bacteria</taxon>
        <taxon>Pseudomonadati</taxon>
        <taxon>Pseudomonadota</taxon>
        <taxon>Gammaproteobacteria</taxon>
        <taxon>Alteromonadales</taxon>
        <taxon>Alteromonadaceae</taxon>
        <taxon>Glaciecola</taxon>
    </lineage>
</organism>
<evidence type="ECO:0000256" key="2">
    <source>
        <dbReference type="ARBA" id="ARBA00005745"/>
    </source>
</evidence>
<evidence type="ECO:0000259" key="8">
    <source>
        <dbReference type="Pfam" id="PF00482"/>
    </source>
</evidence>
<evidence type="ECO:0000256" key="1">
    <source>
        <dbReference type="ARBA" id="ARBA00004651"/>
    </source>
</evidence>
<evidence type="ECO:0000313" key="9">
    <source>
        <dbReference type="EMBL" id="MFC4700066.1"/>
    </source>
</evidence>
<dbReference type="RefSeq" id="WP_382407165.1">
    <property type="nucleotide sequence ID" value="NZ_JBHSGU010000002.1"/>
</dbReference>
<comment type="caution">
    <text evidence="9">The sequence shown here is derived from an EMBL/GenBank/DDBJ whole genome shotgun (WGS) entry which is preliminary data.</text>
</comment>
<dbReference type="InterPro" id="IPR018076">
    <property type="entry name" value="T2SS_GspF_dom"/>
</dbReference>
<dbReference type="Gene3D" id="1.20.81.30">
    <property type="entry name" value="Type II secretion system (T2SS), domain F"/>
    <property type="match status" value="2"/>
</dbReference>
<comment type="subcellular location">
    <subcellularLocation>
        <location evidence="1">Cell membrane</location>
        <topology evidence="1">Multi-pass membrane protein</topology>
    </subcellularLocation>
</comment>
<feature type="domain" description="Type II secretion system protein GspF" evidence="8">
    <location>
        <begin position="64"/>
        <end position="186"/>
    </location>
</feature>
<evidence type="ECO:0000256" key="6">
    <source>
        <dbReference type="ARBA" id="ARBA00023136"/>
    </source>
</evidence>
<dbReference type="Pfam" id="PF00482">
    <property type="entry name" value="T2SSF"/>
    <property type="match status" value="2"/>
</dbReference>
<protein>
    <submittedName>
        <fullName evidence="9">Type II secretion system F family protein</fullName>
    </submittedName>
</protein>
<feature type="domain" description="Type II secretion system protein GspF" evidence="8">
    <location>
        <begin position="266"/>
        <end position="386"/>
    </location>
</feature>
<proteinExistence type="inferred from homology"/>
<keyword evidence="6 7" id="KW-0472">Membrane</keyword>